<reference evidence="3 4" key="1">
    <citation type="submission" date="2019-11" db="EMBL/GenBank/DDBJ databases">
        <title>Whole genome sequence of Oryza granulata.</title>
        <authorList>
            <person name="Li W."/>
        </authorList>
    </citation>
    <scope>NUCLEOTIDE SEQUENCE [LARGE SCALE GENOMIC DNA]</scope>
    <source>
        <strain evidence="4">cv. Menghai</strain>
        <tissue evidence="3">Leaf</tissue>
    </source>
</reference>
<comment type="caution">
    <text evidence="3">The sequence shown here is derived from an EMBL/GenBank/DDBJ whole genome shotgun (WGS) entry which is preliminary data.</text>
</comment>
<dbReference type="Gene3D" id="1.20.1280.50">
    <property type="match status" value="1"/>
</dbReference>
<protein>
    <recommendedName>
        <fullName evidence="2">F-box domain-containing protein</fullName>
    </recommendedName>
</protein>
<keyword evidence="4" id="KW-1185">Reference proteome</keyword>
<dbReference type="EMBL" id="SPHZ02000006">
    <property type="protein sequence ID" value="KAF0914760.1"/>
    <property type="molecule type" value="Genomic_DNA"/>
</dbReference>
<accession>A0A6G1DQH4</accession>
<dbReference type="PANTHER" id="PTHR33207">
    <property type="entry name" value="F-BOX DOMAIN CONTAINING PROTEIN-RELATED"/>
    <property type="match status" value="1"/>
</dbReference>
<feature type="domain" description="F-box" evidence="2">
    <location>
        <begin position="31"/>
        <end position="82"/>
    </location>
</feature>
<dbReference type="InterPro" id="IPR036047">
    <property type="entry name" value="F-box-like_dom_sf"/>
</dbReference>
<proteinExistence type="predicted"/>
<evidence type="ECO:0000259" key="2">
    <source>
        <dbReference type="PROSITE" id="PS50181"/>
    </source>
</evidence>
<name>A0A6G1DQH4_9ORYZ</name>
<dbReference type="AlphaFoldDB" id="A0A6G1DQH4"/>
<feature type="compositionally biased region" description="Basic residues" evidence="1">
    <location>
        <begin position="1"/>
        <end position="15"/>
    </location>
</feature>
<dbReference type="Proteomes" id="UP000479710">
    <property type="component" value="Unassembled WGS sequence"/>
</dbReference>
<evidence type="ECO:0000256" key="1">
    <source>
        <dbReference type="SAM" id="MobiDB-lite"/>
    </source>
</evidence>
<dbReference type="SUPFAM" id="SSF81383">
    <property type="entry name" value="F-box domain"/>
    <property type="match status" value="1"/>
</dbReference>
<dbReference type="Pfam" id="PF00646">
    <property type="entry name" value="F-box"/>
    <property type="match status" value="1"/>
</dbReference>
<evidence type="ECO:0000313" key="3">
    <source>
        <dbReference type="EMBL" id="KAF0914760.1"/>
    </source>
</evidence>
<dbReference type="OrthoDB" id="773986at2759"/>
<evidence type="ECO:0000313" key="4">
    <source>
        <dbReference type="Proteomes" id="UP000479710"/>
    </source>
</evidence>
<dbReference type="PROSITE" id="PS50181">
    <property type="entry name" value="FBOX"/>
    <property type="match status" value="1"/>
</dbReference>
<dbReference type="InterPro" id="IPR001810">
    <property type="entry name" value="F-box_dom"/>
</dbReference>
<organism evidence="3 4">
    <name type="scientific">Oryza meyeriana var. granulata</name>
    <dbReference type="NCBI Taxonomy" id="110450"/>
    <lineage>
        <taxon>Eukaryota</taxon>
        <taxon>Viridiplantae</taxon>
        <taxon>Streptophyta</taxon>
        <taxon>Embryophyta</taxon>
        <taxon>Tracheophyta</taxon>
        <taxon>Spermatophyta</taxon>
        <taxon>Magnoliopsida</taxon>
        <taxon>Liliopsida</taxon>
        <taxon>Poales</taxon>
        <taxon>Poaceae</taxon>
        <taxon>BOP clade</taxon>
        <taxon>Oryzoideae</taxon>
        <taxon>Oryzeae</taxon>
        <taxon>Oryzinae</taxon>
        <taxon>Oryza</taxon>
        <taxon>Oryza meyeriana</taxon>
    </lineage>
</organism>
<gene>
    <name evidence="3" type="ORF">E2562_031369</name>
</gene>
<feature type="region of interest" description="Disordered" evidence="1">
    <location>
        <begin position="1"/>
        <end position="32"/>
    </location>
</feature>
<sequence length="443" mass="49496">MATERRRRGHRRRDKPNRAPKPPRRAVPAATTSVDDVPDHLLEDILLLLGPSSACLFRAAYSCKRWRRVVTGAGFLSSFRERHGVRHHVAGHYHTVDTYYGPSALPGGKISVFVPSSSLAGVDSRWFSLDFLPESDDDSSWELADSRSGLLLLSKKKRTRTNHAGERRFFTDLIVCEPLTRRYQGILCPADLSEYQCLGVFLLDGDGIGSGGGVSMSNFKVLCALYDRCRWHNLHLGAPLACVFSSGSDGGGWRLPKSAVADDIQLPGRFNAMSFVGRANGCLYWGIEDDEDGAMLVLEENTMEFSLLTFPESIRESYHKRTFRIIAGDDGATRVLRVIGNDLKVFMELADNASEWVLEKLVRLPEATRGLPGHEERYFQQNEAMVVAASAAYVLLTPSVEKTCLFSIELETMRVERHLERNKYPGVAYAYELPLLRAADTSY</sequence>